<keyword evidence="3" id="KW-1185">Reference proteome</keyword>
<evidence type="ECO:0000313" key="2">
    <source>
        <dbReference type="EMBL" id="RDL35759.1"/>
    </source>
</evidence>
<dbReference type="EMBL" id="NPIC01000005">
    <property type="protein sequence ID" value="RDL35759.1"/>
    <property type="molecule type" value="Genomic_DNA"/>
</dbReference>
<dbReference type="Pfam" id="PF06985">
    <property type="entry name" value="HET"/>
    <property type="match status" value="1"/>
</dbReference>
<dbReference type="STRING" id="2656787.A0A370TJS5"/>
<accession>A0A370TJS5</accession>
<organism evidence="2 3">
    <name type="scientific">Venustampulla echinocandica</name>
    <dbReference type="NCBI Taxonomy" id="2656787"/>
    <lineage>
        <taxon>Eukaryota</taxon>
        <taxon>Fungi</taxon>
        <taxon>Dikarya</taxon>
        <taxon>Ascomycota</taxon>
        <taxon>Pezizomycotina</taxon>
        <taxon>Leotiomycetes</taxon>
        <taxon>Helotiales</taxon>
        <taxon>Pleuroascaceae</taxon>
        <taxon>Venustampulla</taxon>
    </lineage>
</organism>
<dbReference type="OrthoDB" id="8300194at2759"/>
<evidence type="ECO:0000313" key="3">
    <source>
        <dbReference type="Proteomes" id="UP000254866"/>
    </source>
</evidence>
<dbReference type="GeneID" id="43599220"/>
<name>A0A370TJS5_9HELO</name>
<feature type="domain" description="Heterokaryon incompatibility" evidence="1">
    <location>
        <begin position="158"/>
        <end position="302"/>
    </location>
</feature>
<reference evidence="2 3" key="1">
    <citation type="journal article" date="2018" name="IMA Fungus">
        <title>IMA Genome-F 9: Draft genome sequence of Annulohypoxylon stygium, Aspergillus mulundensis, Berkeleyomyces basicola (syn. Thielaviopsis basicola), Ceratocystis smalleyi, two Cercospora beticola strains, Coleophoma cylindrospora, Fusarium fracticaudum, Phialophora cf. hyalina, and Morchella septimelata.</title>
        <authorList>
            <person name="Wingfield B.D."/>
            <person name="Bills G.F."/>
            <person name="Dong Y."/>
            <person name="Huang W."/>
            <person name="Nel W.J."/>
            <person name="Swalarsk-Parry B.S."/>
            <person name="Vaghefi N."/>
            <person name="Wilken P.M."/>
            <person name="An Z."/>
            <person name="de Beer Z.W."/>
            <person name="De Vos L."/>
            <person name="Chen L."/>
            <person name="Duong T.A."/>
            <person name="Gao Y."/>
            <person name="Hammerbacher A."/>
            <person name="Kikkert J.R."/>
            <person name="Li Y."/>
            <person name="Li H."/>
            <person name="Li K."/>
            <person name="Li Q."/>
            <person name="Liu X."/>
            <person name="Ma X."/>
            <person name="Naidoo K."/>
            <person name="Pethybridge S.J."/>
            <person name="Sun J."/>
            <person name="Steenkamp E.T."/>
            <person name="van der Nest M.A."/>
            <person name="van Wyk S."/>
            <person name="Wingfield M.J."/>
            <person name="Xiong C."/>
            <person name="Yue Q."/>
            <person name="Zhang X."/>
        </authorList>
    </citation>
    <scope>NUCLEOTIDE SEQUENCE [LARGE SCALE GENOMIC DNA]</scope>
    <source>
        <strain evidence="2 3">BP 5553</strain>
    </source>
</reference>
<dbReference type="InterPro" id="IPR010730">
    <property type="entry name" value="HET"/>
</dbReference>
<sequence>MDQEPLECRVCQRLQLDSKPPAIDLPRLEHHFGQYEPEFELDSAPKKCCLWRLIRDLYLSWSGKNTPKESEYIFTCAPQSLRIFGIEGSSGEVVDPDPLSPATLARIRRWIDICDSSHERCQRDRNPLLPTRILDVGIGTSASQVAKLIVTDGQRGQYIALSHCWGTANQFMTTQATLPDMKAGFLPELATATFRDAIIIARHLGIRYLWIDSLCIIQGDTSDWQIQSSQMGQVYRNAYLTISASSASDDVEGFLTPRSPVYSTLEVVSPSGNRTQIHLRPPGLTATPITVPLDSRGWTLQEAYLSCRQLKFHKNKILWDCQTCCYDEAYTDQYNLKYQVIVNQSIDLLFPDRIGRTYSYHKWYDMIEDYSRRQLRFDSDKLPGVSGLASILANEDGARYCAGIWWEDIWYGISWEVDKAASRKPDCFIAPSWSWASVVGPVTFSDRRWNISYVPPQPLDLVTFHDCIIEHQGRNEHGEIKNGWIRLDAPIIPLQSTSGTSTTSGTSFEIPGTEKGEDRLRIRFDTQEENKDPLWVLFLTHAPGTWKTKQYFGNKAELSGLVIRPVCDISSDRCKKIILQTGDHQLYERVGFFDMTITETEGDFLSEGSVAEIVLI</sequence>
<dbReference type="Proteomes" id="UP000254866">
    <property type="component" value="Unassembled WGS sequence"/>
</dbReference>
<dbReference type="PANTHER" id="PTHR33112:SF15">
    <property type="entry name" value="HETEROKARYON INCOMPATIBILITY DOMAIN-CONTAINING PROTEIN"/>
    <property type="match status" value="1"/>
</dbReference>
<proteinExistence type="predicted"/>
<comment type="caution">
    <text evidence="2">The sequence shown here is derived from an EMBL/GenBank/DDBJ whole genome shotgun (WGS) entry which is preliminary data.</text>
</comment>
<protein>
    <recommendedName>
        <fullName evidence="1">Heterokaryon incompatibility domain-containing protein</fullName>
    </recommendedName>
</protein>
<dbReference type="AlphaFoldDB" id="A0A370TJS5"/>
<gene>
    <name evidence="2" type="ORF">BP5553_06371</name>
</gene>
<evidence type="ECO:0000259" key="1">
    <source>
        <dbReference type="Pfam" id="PF06985"/>
    </source>
</evidence>
<dbReference type="RefSeq" id="XP_031868415.1">
    <property type="nucleotide sequence ID" value="XM_032014994.1"/>
</dbReference>
<dbReference type="PANTHER" id="PTHR33112">
    <property type="entry name" value="DOMAIN PROTEIN, PUTATIVE-RELATED"/>
    <property type="match status" value="1"/>
</dbReference>